<reference evidence="1 2" key="1">
    <citation type="submission" date="2018-10" db="EMBL/GenBank/DDBJ databases">
        <authorList>
            <person name="Criscuolo A."/>
        </authorList>
    </citation>
    <scope>NUCLEOTIDE SEQUENCE [LARGE SCALE GENOMIC DNA]</scope>
    <source>
        <strain evidence="1">DnA1</strain>
    </source>
</reference>
<dbReference type="Proteomes" id="UP000277294">
    <property type="component" value="Unassembled WGS sequence"/>
</dbReference>
<organism evidence="1 2">
    <name type="scientific">Pigmentiphaga humi</name>
    <dbReference type="NCBI Taxonomy" id="2478468"/>
    <lineage>
        <taxon>Bacteria</taxon>
        <taxon>Pseudomonadati</taxon>
        <taxon>Pseudomonadota</taxon>
        <taxon>Betaproteobacteria</taxon>
        <taxon>Burkholderiales</taxon>
        <taxon>Alcaligenaceae</taxon>
        <taxon>Pigmentiphaga</taxon>
    </lineage>
</organism>
<evidence type="ECO:0000313" key="2">
    <source>
        <dbReference type="Proteomes" id="UP000277294"/>
    </source>
</evidence>
<gene>
    <name evidence="1" type="ORF">PIGHUM_04274</name>
</gene>
<evidence type="ECO:0000313" key="1">
    <source>
        <dbReference type="EMBL" id="VCU72178.1"/>
    </source>
</evidence>
<proteinExistence type="predicted"/>
<dbReference type="InterPro" id="IPR036692">
    <property type="entry name" value="Shew3726-like_sf"/>
</dbReference>
<name>A0A3P4B8Z2_9BURK</name>
<dbReference type="EMBL" id="UWPJ01000036">
    <property type="protein sequence ID" value="VCU72178.1"/>
    <property type="molecule type" value="Genomic_DNA"/>
</dbReference>
<dbReference type="AlphaFoldDB" id="A0A3P4B8Z2"/>
<protein>
    <recommendedName>
        <fullName evidence="3">DUF1488 domain-containing protein</fullName>
    </recommendedName>
</protein>
<keyword evidence="2" id="KW-1185">Reference proteome</keyword>
<dbReference type="SUPFAM" id="SSF160272">
    <property type="entry name" value="Shew3726-like"/>
    <property type="match status" value="1"/>
</dbReference>
<evidence type="ECO:0008006" key="3">
    <source>
        <dbReference type="Google" id="ProtNLM"/>
    </source>
</evidence>
<dbReference type="Pfam" id="PF07369">
    <property type="entry name" value="DUF1488"/>
    <property type="match status" value="1"/>
</dbReference>
<dbReference type="OrthoDB" id="8687764at2"/>
<sequence length="89" mass="9561">MTTELAREVRPAVFDGAVRFTARFEGRKSQEFEISSDVLRQHFGAADATPDALLAAFHRGRHEILTAASEAVGTPTSGIVQLGTGDFQA</sequence>
<dbReference type="InterPro" id="IPR009962">
    <property type="entry name" value="DUF1488"/>
</dbReference>
<dbReference type="RefSeq" id="WP_124081758.1">
    <property type="nucleotide sequence ID" value="NZ_UWPJ01000036.1"/>
</dbReference>
<accession>A0A3P4B8Z2</accession>